<dbReference type="AlphaFoldDB" id="A0A0M9A3Z7"/>
<evidence type="ECO:0000256" key="1">
    <source>
        <dbReference type="SAM" id="Phobius"/>
    </source>
</evidence>
<proteinExistence type="predicted"/>
<keyword evidence="1" id="KW-1133">Transmembrane helix</keyword>
<dbReference type="Proteomes" id="UP000053105">
    <property type="component" value="Unassembled WGS sequence"/>
</dbReference>
<keyword evidence="1" id="KW-0472">Membrane</keyword>
<gene>
    <name evidence="2" type="ORF">WN51_11112</name>
</gene>
<reference evidence="2 3" key="1">
    <citation type="submission" date="2015-07" db="EMBL/GenBank/DDBJ databases">
        <title>The genome of Melipona quadrifasciata.</title>
        <authorList>
            <person name="Pan H."/>
            <person name="Kapheim K."/>
        </authorList>
    </citation>
    <scope>NUCLEOTIDE SEQUENCE [LARGE SCALE GENOMIC DNA]</scope>
    <source>
        <strain evidence="2">0111107301</strain>
        <tissue evidence="2">Whole body</tissue>
    </source>
</reference>
<protein>
    <submittedName>
        <fullName evidence="2">Uncharacterized protein</fullName>
    </submittedName>
</protein>
<keyword evidence="3" id="KW-1185">Reference proteome</keyword>
<name>A0A0M9A3Z7_9HYME</name>
<feature type="transmembrane region" description="Helical" evidence="1">
    <location>
        <begin position="76"/>
        <end position="94"/>
    </location>
</feature>
<evidence type="ECO:0000313" key="2">
    <source>
        <dbReference type="EMBL" id="KOX76755.1"/>
    </source>
</evidence>
<feature type="transmembrane region" description="Helical" evidence="1">
    <location>
        <begin position="115"/>
        <end position="138"/>
    </location>
</feature>
<accession>A0A0M9A3Z7</accession>
<keyword evidence="1" id="KW-0812">Transmembrane</keyword>
<dbReference type="OrthoDB" id="6617147at2759"/>
<organism evidence="2 3">
    <name type="scientific">Melipona quadrifasciata</name>
    <dbReference type="NCBI Taxonomy" id="166423"/>
    <lineage>
        <taxon>Eukaryota</taxon>
        <taxon>Metazoa</taxon>
        <taxon>Ecdysozoa</taxon>
        <taxon>Arthropoda</taxon>
        <taxon>Hexapoda</taxon>
        <taxon>Insecta</taxon>
        <taxon>Pterygota</taxon>
        <taxon>Neoptera</taxon>
        <taxon>Endopterygota</taxon>
        <taxon>Hymenoptera</taxon>
        <taxon>Apocrita</taxon>
        <taxon>Aculeata</taxon>
        <taxon>Apoidea</taxon>
        <taxon>Anthophila</taxon>
        <taxon>Apidae</taxon>
        <taxon>Melipona</taxon>
    </lineage>
</organism>
<sequence>MYMDLIEAFGNLESMVENIIDTTVVTATYFLLFLLRFNKLIERAIVTVKQEITTCKFETLEEMRLYLAYHKISDKFGRYAVSTTLVIATLWYLTPILHLSKPRSDQRLLNTRKSIWLHFNDLCFTLSTFSIFIHNGFFDNGCTIYKVNYKITAQAYRSIDELIDSCHTSKNTSKGVSTLERQLQLRQRKLVAGCQHEAFFRNDLHYQKSLLFIAEVTCGTYMRFPTTTSPMISRKYYVQTWVML</sequence>
<dbReference type="EMBL" id="KQ435742">
    <property type="protein sequence ID" value="KOX76755.1"/>
    <property type="molecule type" value="Genomic_DNA"/>
</dbReference>
<evidence type="ECO:0000313" key="3">
    <source>
        <dbReference type="Proteomes" id="UP000053105"/>
    </source>
</evidence>